<evidence type="ECO:0000256" key="1">
    <source>
        <dbReference type="SAM" id="MobiDB-lite"/>
    </source>
</evidence>
<feature type="compositionally biased region" description="Pro residues" evidence="1">
    <location>
        <begin position="1"/>
        <end position="24"/>
    </location>
</feature>
<sequence length="362" mass="38572">MTPDTPPSPLCPSPLGPPGPPGPPSEARRQILHCRTLREQGVSAAEATERCRPGGPWRMLLPGVYLLGQGPPTSEERLCAALLYAAGQPIPAQAGPDRCPAPVPPAPSAPEAQITGLAALALHGFATAPSLPALEHLDVLLPRVRRLRSSGFARIVRAQVMPRAEQITGLPVAPVARALADAVAGLTDPVAGLPDAALARRLLTEAVRGRRCEAAAAVRELDRAGLLELPRVAEAVENLLVEDRADAEGDLYALVRLHRLPDPCWNVGLRLPGGPVLGTLDAYWPEEAVAVEITRTPLPGQEARRAEHARRREVLERLGITVLALTPEKLRTSPRQQAAVVRTALMAADDREPPAYVMVLPH</sequence>
<evidence type="ECO:0000313" key="2">
    <source>
        <dbReference type="EMBL" id="MCT2590485.1"/>
    </source>
</evidence>
<keyword evidence="3" id="KW-1185">Reference proteome</keyword>
<dbReference type="EMBL" id="JAJAGO010000004">
    <property type="protein sequence ID" value="MCT2590485.1"/>
    <property type="molecule type" value="Genomic_DNA"/>
</dbReference>
<protein>
    <recommendedName>
        <fullName evidence="4">DUF559 domain-containing protein</fullName>
    </recommendedName>
</protein>
<evidence type="ECO:0000313" key="3">
    <source>
        <dbReference type="Proteomes" id="UP001156389"/>
    </source>
</evidence>
<accession>A0ABT2JSZ8</accession>
<reference evidence="2 3" key="1">
    <citation type="submission" date="2021-10" db="EMBL/GenBank/DDBJ databases">
        <title>Streptomyces gossypii sp. nov., isolated from soil collected from cotton field.</title>
        <authorList>
            <person name="Ge X."/>
            <person name="Chen X."/>
            <person name="Liu W."/>
        </authorList>
    </citation>
    <scope>NUCLEOTIDE SEQUENCE [LARGE SCALE GENOMIC DNA]</scope>
    <source>
        <strain evidence="2 3">N2-109</strain>
    </source>
</reference>
<gene>
    <name evidence="2" type="ORF">LHJ74_11285</name>
</gene>
<name>A0ABT2JSZ8_9ACTN</name>
<organism evidence="2 3">
    <name type="scientific">Streptomyces gossypii</name>
    <dbReference type="NCBI Taxonomy" id="2883101"/>
    <lineage>
        <taxon>Bacteria</taxon>
        <taxon>Bacillati</taxon>
        <taxon>Actinomycetota</taxon>
        <taxon>Actinomycetes</taxon>
        <taxon>Kitasatosporales</taxon>
        <taxon>Streptomycetaceae</taxon>
        <taxon>Streptomyces</taxon>
    </lineage>
</organism>
<dbReference type="RefSeq" id="WP_260217778.1">
    <property type="nucleotide sequence ID" value="NZ_JAJAGO010000004.1"/>
</dbReference>
<evidence type="ECO:0008006" key="4">
    <source>
        <dbReference type="Google" id="ProtNLM"/>
    </source>
</evidence>
<feature type="region of interest" description="Disordered" evidence="1">
    <location>
        <begin position="1"/>
        <end position="29"/>
    </location>
</feature>
<proteinExistence type="predicted"/>
<comment type="caution">
    <text evidence="2">The sequence shown here is derived from an EMBL/GenBank/DDBJ whole genome shotgun (WGS) entry which is preliminary data.</text>
</comment>
<dbReference type="Proteomes" id="UP001156389">
    <property type="component" value="Unassembled WGS sequence"/>
</dbReference>